<dbReference type="InterPro" id="IPR006639">
    <property type="entry name" value="Preselin/SPP"/>
</dbReference>
<keyword evidence="4" id="KW-0378">Hydrolase</keyword>
<feature type="transmembrane region" description="Helical" evidence="9">
    <location>
        <begin position="20"/>
        <end position="42"/>
    </location>
</feature>
<dbReference type="GO" id="GO:0098553">
    <property type="term" value="C:lumenal side of endoplasmic reticulum membrane"/>
    <property type="evidence" value="ECO:0007669"/>
    <property type="project" value="TreeGrafter"/>
</dbReference>
<evidence type="ECO:0000256" key="2">
    <source>
        <dbReference type="ARBA" id="ARBA00006859"/>
    </source>
</evidence>
<evidence type="ECO:0000256" key="9">
    <source>
        <dbReference type="SAM" id="Phobius"/>
    </source>
</evidence>
<feature type="transmembrane region" description="Helical" evidence="9">
    <location>
        <begin position="288"/>
        <end position="311"/>
    </location>
</feature>
<dbReference type="SMART" id="SM00730">
    <property type="entry name" value="PSN"/>
    <property type="match status" value="1"/>
</dbReference>
<reference evidence="10" key="1">
    <citation type="submission" date="2019-03" db="EMBL/GenBank/DDBJ databases">
        <title>Improved annotation for the trematode Fasciola hepatica.</title>
        <authorList>
            <person name="Choi Y.-J."/>
            <person name="Martin J."/>
            <person name="Mitreva M."/>
        </authorList>
    </citation>
    <scope>NUCLEOTIDE SEQUENCE [LARGE SCALE GENOMIC DNA]</scope>
</reference>
<keyword evidence="6 9" id="KW-1133">Transmembrane helix</keyword>
<dbReference type="EMBL" id="JXXN02004835">
    <property type="protein sequence ID" value="THD20305.1"/>
    <property type="molecule type" value="Genomic_DNA"/>
</dbReference>
<evidence type="ECO:0000256" key="5">
    <source>
        <dbReference type="ARBA" id="ARBA00022824"/>
    </source>
</evidence>
<gene>
    <name evidence="10" type="ORF">D915_008901</name>
</gene>
<evidence type="ECO:0000256" key="1">
    <source>
        <dbReference type="ARBA" id="ARBA00004477"/>
    </source>
</evidence>
<accession>A0A4E0QYH7</accession>
<feature type="compositionally biased region" description="Polar residues" evidence="8">
    <location>
        <begin position="386"/>
        <end position="398"/>
    </location>
</feature>
<feature type="transmembrane region" description="Helical" evidence="9">
    <location>
        <begin position="335"/>
        <end position="353"/>
    </location>
</feature>
<proteinExistence type="inferred from homology"/>
<organism evidence="10 11">
    <name type="scientific">Fasciola hepatica</name>
    <name type="common">Liver fluke</name>
    <dbReference type="NCBI Taxonomy" id="6192"/>
    <lineage>
        <taxon>Eukaryota</taxon>
        <taxon>Metazoa</taxon>
        <taxon>Spiralia</taxon>
        <taxon>Lophotrochozoa</taxon>
        <taxon>Platyhelminthes</taxon>
        <taxon>Trematoda</taxon>
        <taxon>Digenea</taxon>
        <taxon>Plagiorchiida</taxon>
        <taxon>Echinostomata</taxon>
        <taxon>Echinostomatoidea</taxon>
        <taxon>Fasciolidae</taxon>
        <taxon>Fasciola</taxon>
    </lineage>
</organism>
<evidence type="ECO:0000313" key="10">
    <source>
        <dbReference type="EMBL" id="THD20305.1"/>
    </source>
</evidence>
<dbReference type="GO" id="GO:0006465">
    <property type="term" value="P:signal peptide processing"/>
    <property type="evidence" value="ECO:0007669"/>
    <property type="project" value="TreeGrafter"/>
</dbReference>
<name>A0A4E0QYH7_FASHE</name>
<feature type="transmembrane region" description="Helical" evidence="9">
    <location>
        <begin position="203"/>
        <end position="222"/>
    </location>
</feature>
<keyword evidence="5" id="KW-0256">Endoplasmic reticulum</keyword>
<evidence type="ECO:0000313" key="11">
    <source>
        <dbReference type="Proteomes" id="UP000230066"/>
    </source>
</evidence>
<comment type="similarity">
    <text evidence="2">Belongs to the peptidase A22B family.</text>
</comment>
<dbReference type="Proteomes" id="UP000230066">
    <property type="component" value="Unassembled WGS sequence"/>
</dbReference>
<evidence type="ECO:0000256" key="8">
    <source>
        <dbReference type="SAM" id="MobiDB-lite"/>
    </source>
</evidence>
<dbReference type="InterPro" id="IPR007369">
    <property type="entry name" value="Peptidase_A22B_SPP"/>
</dbReference>
<feature type="transmembrane region" description="Helical" evidence="9">
    <location>
        <begin position="63"/>
        <end position="82"/>
    </location>
</feature>
<dbReference type="GO" id="GO:0042500">
    <property type="term" value="F:aspartic endopeptidase activity, intramembrane cleaving"/>
    <property type="evidence" value="ECO:0007669"/>
    <property type="project" value="InterPro"/>
</dbReference>
<dbReference type="PANTHER" id="PTHR12174">
    <property type="entry name" value="SIGNAL PEPTIDE PEPTIDASE"/>
    <property type="match status" value="1"/>
</dbReference>
<keyword evidence="3 9" id="KW-0812">Transmembrane</keyword>
<dbReference type="PANTHER" id="PTHR12174:SF23">
    <property type="entry name" value="MINOR HISTOCOMPATIBILITY ANTIGEN H13"/>
    <property type="match status" value="1"/>
</dbReference>
<comment type="caution">
    <text evidence="10">The sequence shown here is derived from an EMBL/GenBank/DDBJ whole genome shotgun (WGS) entry which is preliminary data.</text>
</comment>
<dbReference type="GO" id="GO:0098554">
    <property type="term" value="C:cytoplasmic side of endoplasmic reticulum membrane"/>
    <property type="evidence" value="ECO:0007669"/>
    <property type="project" value="TreeGrafter"/>
</dbReference>
<feature type="transmembrane region" description="Helical" evidence="9">
    <location>
        <begin position="256"/>
        <end position="276"/>
    </location>
</feature>
<dbReference type="AlphaFoldDB" id="A0A4E0QYH7"/>
<evidence type="ECO:0000256" key="3">
    <source>
        <dbReference type="ARBA" id="ARBA00022692"/>
    </source>
</evidence>
<keyword evidence="7 9" id="KW-0472">Membrane</keyword>
<dbReference type="GO" id="GO:0033619">
    <property type="term" value="P:membrane protein proteolysis"/>
    <property type="evidence" value="ECO:0007669"/>
    <property type="project" value="TreeGrafter"/>
</dbReference>
<evidence type="ECO:0000256" key="6">
    <source>
        <dbReference type="ARBA" id="ARBA00022989"/>
    </source>
</evidence>
<comment type="subcellular location">
    <subcellularLocation>
        <location evidence="1">Endoplasmic reticulum membrane</location>
        <topology evidence="1">Multi-pass membrane protein</topology>
    </subcellularLocation>
</comment>
<evidence type="ECO:0000256" key="4">
    <source>
        <dbReference type="ARBA" id="ARBA00022801"/>
    </source>
</evidence>
<keyword evidence="11" id="KW-1185">Reference proteome</keyword>
<sequence length="407" mass="44945">MDPMTAVHNATNTTASAVEVTPAALLLSSVALFLLALGPIFFGSLRSKQPQEKDDMEVVTSRSAAIFPIIASGALLSIYIVFKFLPTYYINLLVNFYFSLLGTGAMVKLLSPMLRPLVPQSVTNNLYKIELTKSSETKAENSSCGWKVIENNSVECETRDVPGIVTGVVVGVWYFATRHWIANNCVAYSLAMLAIEYIKLNKFVNGCLLLGGLFFYDIFWVFGTPVMVSVAKSLDAPIKMSFPRDFLVRGFFGKEFAILGLGDIVVPGIFIAMLLRFDASLQRKDSKLYFFTGYIAYVVGLLTTFIVMHVFKAAQPHHVLVTYPLFLPPSHKKPALLYLVPACLGSPLFLAWIKGDIKAMLAYEDVPEHQEPTQENSAKTSETKVLDQTQSVGTTSNSSKDKEKKVN</sequence>
<dbReference type="Pfam" id="PF04258">
    <property type="entry name" value="Peptidase_A22B"/>
    <property type="match status" value="1"/>
</dbReference>
<feature type="transmembrane region" description="Helical" evidence="9">
    <location>
        <begin position="88"/>
        <end position="107"/>
    </location>
</feature>
<evidence type="ECO:0000256" key="7">
    <source>
        <dbReference type="ARBA" id="ARBA00023136"/>
    </source>
</evidence>
<protein>
    <submittedName>
        <fullName evidence="10">Signal peptide peptidase</fullName>
    </submittedName>
</protein>
<feature type="region of interest" description="Disordered" evidence="8">
    <location>
        <begin position="368"/>
        <end position="407"/>
    </location>
</feature>